<keyword evidence="2" id="KW-0732">Signal</keyword>
<dbReference type="AlphaFoldDB" id="A0A0G1XIQ5"/>
<feature type="region of interest" description="Disordered" evidence="1">
    <location>
        <begin position="89"/>
        <end position="165"/>
    </location>
</feature>
<proteinExistence type="predicted"/>
<comment type="caution">
    <text evidence="3">The sequence shown here is derived from an EMBL/GenBank/DDBJ whole genome shotgun (WGS) entry which is preliminary data.</text>
</comment>
<protein>
    <submittedName>
        <fullName evidence="3">Uncharacterized protein</fullName>
    </submittedName>
</protein>
<accession>A0A0G1XIQ5</accession>
<dbReference type="EMBL" id="LCRD01000002">
    <property type="protein sequence ID" value="KKW30836.1"/>
    <property type="molecule type" value="Genomic_DNA"/>
</dbReference>
<reference evidence="3 4" key="1">
    <citation type="journal article" date="2015" name="Nature">
        <title>rRNA introns, odd ribosomes, and small enigmatic genomes across a large radiation of phyla.</title>
        <authorList>
            <person name="Brown C.T."/>
            <person name="Hug L.A."/>
            <person name="Thomas B.C."/>
            <person name="Sharon I."/>
            <person name="Castelle C.J."/>
            <person name="Singh A."/>
            <person name="Wilkins M.J."/>
            <person name="Williams K.H."/>
            <person name="Banfield J.F."/>
        </authorList>
    </citation>
    <scope>NUCLEOTIDE SEQUENCE [LARGE SCALE GENOMIC DNA]</scope>
</reference>
<name>A0A0G1XIQ5_9BACT</name>
<evidence type="ECO:0000313" key="4">
    <source>
        <dbReference type="Proteomes" id="UP000034846"/>
    </source>
</evidence>
<gene>
    <name evidence="3" type="ORF">UY72_C0002G0011</name>
</gene>
<evidence type="ECO:0000256" key="1">
    <source>
        <dbReference type="SAM" id="MobiDB-lite"/>
    </source>
</evidence>
<organism evidence="3 4">
    <name type="scientific">Candidatus Uhrbacteria bacterium GW2011_GWD2_52_7</name>
    <dbReference type="NCBI Taxonomy" id="1618989"/>
    <lineage>
        <taxon>Bacteria</taxon>
        <taxon>Candidatus Uhriibacteriota</taxon>
    </lineage>
</organism>
<feature type="compositionally biased region" description="Polar residues" evidence="1">
    <location>
        <begin position="97"/>
        <end position="107"/>
    </location>
</feature>
<feature type="compositionally biased region" description="Basic and acidic residues" evidence="1">
    <location>
        <begin position="109"/>
        <end position="123"/>
    </location>
</feature>
<dbReference type="Proteomes" id="UP000034846">
    <property type="component" value="Unassembled WGS sequence"/>
</dbReference>
<evidence type="ECO:0000256" key="2">
    <source>
        <dbReference type="SAM" id="SignalP"/>
    </source>
</evidence>
<evidence type="ECO:0000313" key="3">
    <source>
        <dbReference type="EMBL" id="KKW30836.1"/>
    </source>
</evidence>
<feature type="chain" id="PRO_5005437522" evidence="2">
    <location>
        <begin position="21"/>
        <end position="165"/>
    </location>
</feature>
<sequence length="165" mass="19372">MFLPINIAIASLATAGMMHAPGIAPLPRHTIPTPPPSIERVEAPFAPVKQNMLSHIDRALSHIETRTAQVNDDEKLSDEQRQKRLERLTERTERMNTMRSGVESANSFDDLKALHRENIPSHQERHKARREIREDMQEIRRDRRELRRDVRELRHDIREQRAEQK</sequence>
<feature type="compositionally biased region" description="Basic and acidic residues" evidence="1">
    <location>
        <begin position="131"/>
        <end position="165"/>
    </location>
</feature>
<feature type="signal peptide" evidence="2">
    <location>
        <begin position="1"/>
        <end position="20"/>
    </location>
</feature>